<dbReference type="OrthoDB" id="10562994at2759"/>
<feature type="region of interest" description="Disordered" evidence="1">
    <location>
        <begin position="35"/>
        <end position="79"/>
    </location>
</feature>
<organism evidence="2 3">
    <name type="scientific">Rhynchophorus ferrugineus</name>
    <name type="common">Red palm weevil</name>
    <name type="synonym">Curculio ferrugineus</name>
    <dbReference type="NCBI Taxonomy" id="354439"/>
    <lineage>
        <taxon>Eukaryota</taxon>
        <taxon>Metazoa</taxon>
        <taxon>Ecdysozoa</taxon>
        <taxon>Arthropoda</taxon>
        <taxon>Hexapoda</taxon>
        <taxon>Insecta</taxon>
        <taxon>Pterygota</taxon>
        <taxon>Neoptera</taxon>
        <taxon>Endopterygota</taxon>
        <taxon>Coleoptera</taxon>
        <taxon>Polyphaga</taxon>
        <taxon>Cucujiformia</taxon>
        <taxon>Curculionidae</taxon>
        <taxon>Dryophthorinae</taxon>
        <taxon>Rhynchophorus</taxon>
    </lineage>
</organism>
<dbReference type="AlphaFoldDB" id="A0A834MBM7"/>
<reference evidence="2" key="1">
    <citation type="submission" date="2020-08" db="EMBL/GenBank/DDBJ databases">
        <title>Genome sequencing and assembly of the red palm weevil Rhynchophorus ferrugineus.</title>
        <authorList>
            <person name="Dias G.B."/>
            <person name="Bergman C.M."/>
            <person name="Manee M."/>
        </authorList>
    </citation>
    <scope>NUCLEOTIDE SEQUENCE</scope>
    <source>
        <strain evidence="2">AA-2017</strain>
        <tissue evidence="2">Whole larva</tissue>
    </source>
</reference>
<evidence type="ECO:0000313" key="2">
    <source>
        <dbReference type="EMBL" id="KAF7275746.1"/>
    </source>
</evidence>
<evidence type="ECO:0000256" key="1">
    <source>
        <dbReference type="SAM" id="MobiDB-lite"/>
    </source>
</evidence>
<comment type="caution">
    <text evidence="2">The sequence shown here is derived from an EMBL/GenBank/DDBJ whole genome shotgun (WGS) entry which is preliminary data.</text>
</comment>
<gene>
    <name evidence="2" type="ORF">GWI33_011311</name>
</gene>
<proteinExistence type="predicted"/>
<dbReference type="EMBL" id="JAACXV010009230">
    <property type="protein sequence ID" value="KAF7275746.1"/>
    <property type="molecule type" value="Genomic_DNA"/>
</dbReference>
<keyword evidence="3" id="KW-1185">Reference proteome</keyword>
<feature type="region of interest" description="Disordered" evidence="1">
    <location>
        <begin position="85"/>
        <end position="104"/>
    </location>
</feature>
<feature type="compositionally biased region" description="Low complexity" evidence="1">
    <location>
        <begin position="53"/>
        <end position="68"/>
    </location>
</feature>
<dbReference type="Proteomes" id="UP000625711">
    <property type="component" value="Unassembled WGS sequence"/>
</dbReference>
<name>A0A834MBM7_RHYFE</name>
<accession>A0A834MBM7</accession>
<evidence type="ECO:0000313" key="3">
    <source>
        <dbReference type="Proteomes" id="UP000625711"/>
    </source>
</evidence>
<protein>
    <submittedName>
        <fullName evidence="2">Uncharacterized protein</fullName>
    </submittedName>
</protein>
<sequence>MINEYIDARKSMVVSDSNDLQVVALHVSEPAGQPKVYNMLVEDREESNTNPGTSKDSSTDSLSKSSKTATGEPMARALNFTLDDSHNKLSNSSAGDEFDLSDVTITDDDEEETISRMDEMLHPRILNFDAKAEPEIHHNISSGQK</sequence>